<reference evidence="2 3" key="1">
    <citation type="submission" date="2016-09" db="EMBL/GenBank/DDBJ databases">
        <title>Genomic Taxonomy of the Vibrionaceae.</title>
        <authorList>
            <person name="Gonzalez-Castillo A."/>
            <person name="Gomez-Gil B."/>
            <person name="Enciso-Ibarra K."/>
        </authorList>
    </citation>
    <scope>NUCLEOTIDE SEQUENCE [LARGE SCALE GENOMIC DNA]</scope>
    <source>
        <strain evidence="2 3">CAIM 703</strain>
    </source>
</reference>
<dbReference type="RefSeq" id="WP_075705829.1">
    <property type="nucleotide sequence ID" value="NZ_MJMJ01000001.1"/>
</dbReference>
<accession>A0A1Q9HQP6</accession>
<dbReference type="PANTHER" id="PTHR43415">
    <property type="entry name" value="SPERMIDINE N(1)-ACETYLTRANSFERASE"/>
    <property type="match status" value="1"/>
</dbReference>
<comment type="caution">
    <text evidence="2">The sequence shown here is derived from an EMBL/GenBank/DDBJ whole genome shotgun (WGS) entry which is preliminary data.</text>
</comment>
<dbReference type="EMBL" id="MJMJ01000001">
    <property type="protein sequence ID" value="OLQ93189.1"/>
    <property type="molecule type" value="Genomic_DNA"/>
</dbReference>
<proteinExistence type="predicted"/>
<dbReference type="PROSITE" id="PS51186">
    <property type="entry name" value="GNAT"/>
    <property type="match status" value="1"/>
</dbReference>
<protein>
    <submittedName>
        <fullName evidence="2">GNAT family N-acetyltransferase</fullName>
    </submittedName>
</protein>
<dbReference type="GO" id="GO:0016747">
    <property type="term" value="F:acyltransferase activity, transferring groups other than amino-acyl groups"/>
    <property type="evidence" value="ECO:0007669"/>
    <property type="project" value="InterPro"/>
</dbReference>
<evidence type="ECO:0000313" key="2">
    <source>
        <dbReference type="EMBL" id="OLQ93189.1"/>
    </source>
</evidence>
<dbReference type="SUPFAM" id="SSF55729">
    <property type="entry name" value="Acyl-CoA N-acyltransferases (Nat)"/>
    <property type="match status" value="1"/>
</dbReference>
<name>A0A1Q9HQP6_9VIBR</name>
<dbReference type="Proteomes" id="UP000186313">
    <property type="component" value="Unassembled WGS sequence"/>
</dbReference>
<evidence type="ECO:0000313" key="3">
    <source>
        <dbReference type="Proteomes" id="UP000186313"/>
    </source>
</evidence>
<dbReference type="Pfam" id="PF00583">
    <property type="entry name" value="Acetyltransf_1"/>
    <property type="match status" value="1"/>
</dbReference>
<gene>
    <name evidence="2" type="ORF">BIY22_01480</name>
</gene>
<dbReference type="InterPro" id="IPR000182">
    <property type="entry name" value="GNAT_dom"/>
</dbReference>
<organism evidence="2 3">
    <name type="scientific">Vibrio panuliri</name>
    <dbReference type="NCBI Taxonomy" id="1381081"/>
    <lineage>
        <taxon>Bacteria</taxon>
        <taxon>Pseudomonadati</taxon>
        <taxon>Pseudomonadota</taxon>
        <taxon>Gammaproteobacteria</taxon>
        <taxon>Vibrionales</taxon>
        <taxon>Vibrionaceae</taxon>
        <taxon>Vibrio</taxon>
    </lineage>
</organism>
<dbReference type="STRING" id="1381081.BIY22_01480"/>
<dbReference type="InterPro" id="IPR016181">
    <property type="entry name" value="Acyl_CoA_acyltransferase"/>
</dbReference>
<dbReference type="OrthoDB" id="326501at2"/>
<dbReference type="PANTHER" id="PTHR43415:SF5">
    <property type="entry name" value="ACETYLTRANSFERASE"/>
    <property type="match status" value="1"/>
</dbReference>
<keyword evidence="2" id="KW-0808">Transferase</keyword>
<dbReference type="AlphaFoldDB" id="A0A1Q9HQP6"/>
<sequence>MDTKLRAFLPADYHQLITWIDSDELNYLWGGPAFSFPLTSAQLRAHYDNPDIHAFMFVVDQVNAGYIELYQESLNSFRICRVFVATDFRGQKLSVVLLNQLIEKAQSEFHATSLSLAVFSHNHVAKCCYQSLGFRTTAIKQGIRHYQGRAWDLEIMQKNII</sequence>
<dbReference type="Gene3D" id="3.40.630.30">
    <property type="match status" value="1"/>
</dbReference>
<feature type="domain" description="N-acetyltransferase" evidence="1">
    <location>
        <begin position="3"/>
        <end position="161"/>
    </location>
</feature>
<evidence type="ECO:0000259" key="1">
    <source>
        <dbReference type="PROSITE" id="PS51186"/>
    </source>
</evidence>